<protein>
    <recommendedName>
        <fullName evidence="1">DUF374 domain-containing protein</fullName>
    </recommendedName>
</protein>
<evidence type="ECO:0000313" key="2">
    <source>
        <dbReference type="EMBL" id="TWU61048.1"/>
    </source>
</evidence>
<gene>
    <name evidence="2" type="ORF">V7x_53600</name>
</gene>
<dbReference type="CDD" id="cd07983">
    <property type="entry name" value="LPLAT_DUF374-like"/>
    <property type="match status" value="1"/>
</dbReference>
<dbReference type="Pfam" id="PF04028">
    <property type="entry name" value="DUF374"/>
    <property type="match status" value="1"/>
</dbReference>
<sequence>MKRLVAWLFGIAMLTVRQTCRRRYHNDPRHMLRRRGIPLTYALLHCHQMACICSVEPGVAAMASRSSDGDLVVPALRRCGVTPIRGSSGQGNKGGAAALQQAIRHVRNHGPAAITIDGPQGPRGKAQPGIALLARKAKAVIIPVCAVPSRRWVFKDSWDRIQIPMPFCTIDIYAGEPIDPSDGLSAREIIQQVEAQLLDLEQRFDPKEARFHHAVLSETDSGSSVAVDTDTTAKAVAA</sequence>
<evidence type="ECO:0000313" key="3">
    <source>
        <dbReference type="Proteomes" id="UP000316476"/>
    </source>
</evidence>
<proteinExistence type="predicted"/>
<dbReference type="Proteomes" id="UP000316476">
    <property type="component" value="Unassembled WGS sequence"/>
</dbReference>
<evidence type="ECO:0000259" key="1">
    <source>
        <dbReference type="Pfam" id="PF04028"/>
    </source>
</evidence>
<dbReference type="InterPro" id="IPR007172">
    <property type="entry name" value="DUF374"/>
</dbReference>
<dbReference type="OrthoDB" id="9810508at2"/>
<reference evidence="2 3" key="1">
    <citation type="submission" date="2019-02" db="EMBL/GenBank/DDBJ databases">
        <title>Deep-cultivation of Planctomycetes and their phenomic and genomic characterization uncovers novel biology.</title>
        <authorList>
            <person name="Wiegand S."/>
            <person name="Jogler M."/>
            <person name="Boedeker C."/>
            <person name="Pinto D."/>
            <person name="Vollmers J."/>
            <person name="Rivas-Marin E."/>
            <person name="Kohn T."/>
            <person name="Peeters S.H."/>
            <person name="Heuer A."/>
            <person name="Rast P."/>
            <person name="Oberbeckmann S."/>
            <person name="Bunk B."/>
            <person name="Jeske O."/>
            <person name="Meyerdierks A."/>
            <person name="Storesund J.E."/>
            <person name="Kallscheuer N."/>
            <person name="Luecker S."/>
            <person name="Lage O.M."/>
            <person name="Pohl T."/>
            <person name="Merkel B.J."/>
            <person name="Hornburger P."/>
            <person name="Mueller R.-W."/>
            <person name="Bruemmer F."/>
            <person name="Labrenz M."/>
            <person name="Spormann A.M."/>
            <person name="Op Den Camp H."/>
            <person name="Overmann J."/>
            <person name="Amann R."/>
            <person name="Jetten M.S.M."/>
            <person name="Mascher T."/>
            <person name="Medema M.H."/>
            <person name="Devos D.P."/>
            <person name="Kaster A.-K."/>
            <person name="Ovreas L."/>
            <person name="Rohde M."/>
            <person name="Galperin M.Y."/>
            <person name="Jogler C."/>
        </authorList>
    </citation>
    <scope>NUCLEOTIDE SEQUENCE [LARGE SCALE GENOMIC DNA]</scope>
    <source>
        <strain evidence="2 3">V7</strain>
    </source>
</reference>
<dbReference type="EMBL" id="SJPZ01000003">
    <property type="protein sequence ID" value="TWU61048.1"/>
    <property type="molecule type" value="Genomic_DNA"/>
</dbReference>
<comment type="caution">
    <text evidence="2">The sequence shown here is derived from an EMBL/GenBank/DDBJ whole genome shotgun (WGS) entry which is preliminary data.</text>
</comment>
<name>A0A5C6FKC0_9PLAN</name>
<feature type="domain" description="DUF374" evidence="1">
    <location>
        <begin position="57"/>
        <end position="123"/>
    </location>
</feature>
<dbReference type="RefSeq" id="WP_146416387.1">
    <property type="nucleotide sequence ID" value="NZ_SJPZ01000003.1"/>
</dbReference>
<organism evidence="2 3">
    <name type="scientific">Crateriforma conspicua</name>
    <dbReference type="NCBI Taxonomy" id="2527996"/>
    <lineage>
        <taxon>Bacteria</taxon>
        <taxon>Pseudomonadati</taxon>
        <taxon>Planctomycetota</taxon>
        <taxon>Planctomycetia</taxon>
        <taxon>Planctomycetales</taxon>
        <taxon>Planctomycetaceae</taxon>
        <taxon>Crateriforma</taxon>
    </lineage>
</organism>
<accession>A0A5C6FKC0</accession>
<dbReference type="AlphaFoldDB" id="A0A5C6FKC0"/>